<organism evidence="1 2">
    <name type="scientific">Dovyalis caffra</name>
    <dbReference type="NCBI Taxonomy" id="77055"/>
    <lineage>
        <taxon>Eukaryota</taxon>
        <taxon>Viridiplantae</taxon>
        <taxon>Streptophyta</taxon>
        <taxon>Embryophyta</taxon>
        <taxon>Tracheophyta</taxon>
        <taxon>Spermatophyta</taxon>
        <taxon>Magnoliopsida</taxon>
        <taxon>eudicotyledons</taxon>
        <taxon>Gunneridae</taxon>
        <taxon>Pentapetalae</taxon>
        <taxon>rosids</taxon>
        <taxon>fabids</taxon>
        <taxon>Malpighiales</taxon>
        <taxon>Salicaceae</taxon>
        <taxon>Flacourtieae</taxon>
        <taxon>Dovyalis</taxon>
    </lineage>
</organism>
<comment type="caution">
    <text evidence="1">The sequence shown here is derived from an EMBL/GenBank/DDBJ whole genome shotgun (WGS) entry which is preliminary data.</text>
</comment>
<gene>
    <name evidence="1" type="ORF">DCAF_LOCUS7809</name>
</gene>
<reference evidence="1 2" key="1">
    <citation type="submission" date="2024-01" db="EMBL/GenBank/DDBJ databases">
        <authorList>
            <person name="Waweru B."/>
        </authorList>
    </citation>
    <scope>NUCLEOTIDE SEQUENCE [LARGE SCALE GENOMIC DNA]</scope>
</reference>
<proteinExistence type="predicted"/>
<evidence type="ECO:0000313" key="1">
    <source>
        <dbReference type="EMBL" id="CAK7330171.1"/>
    </source>
</evidence>
<dbReference type="AlphaFoldDB" id="A0AAV1R7Q2"/>
<dbReference type="EMBL" id="CAWUPB010000913">
    <property type="protein sequence ID" value="CAK7330171.1"/>
    <property type="molecule type" value="Genomic_DNA"/>
</dbReference>
<protein>
    <submittedName>
        <fullName evidence="1">Uncharacterized protein</fullName>
    </submittedName>
</protein>
<dbReference type="Proteomes" id="UP001314170">
    <property type="component" value="Unassembled WGS sequence"/>
</dbReference>
<name>A0AAV1R7Q2_9ROSI</name>
<keyword evidence="2" id="KW-1185">Reference proteome</keyword>
<evidence type="ECO:0000313" key="2">
    <source>
        <dbReference type="Proteomes" id="UP001314170"/>
    </source>
</evidence>
<sequence length="90" mass="10245">MRIPLPLIYGLRCGESTKRRDIAEEEKDEFSKILHVAPEPIKSTLLKREETLSYSESVKGSYPEKSPQLSLTTSFLALVHCIETWYQGSS</sequence>
<accession>A0AAV1R7Q2</accession>